<dbReference type="AlphaFoldDB" id="A0A1G2KRL7"/>
<evidence type="ECO:0000313" key="2">
    <source>
        <dbReference type="Proteomes" id="UP000178710"/>
    </source>
</evidence>
<protein>
    <recommendedName>
        <fullName evidence="3">Nucleotidyl transferase AbiEii toxin, Type IV TA system</fullName>
    </recommendedName>
</protein>
<sequence length="206" mass="24299">MPRLHREILTKEQIGLLPLVRKFSNHFFLVGDTAAALHIGHRQSIDFDLFSLETFQNTNIRRRILQASRIEKVLVNKFGEFTITIKGVRMTFFHYPFRTIKPRVAIQDVIKMPDLLSLAAMKAYALGQRAKWKDYVDLYFVIKQRHGIGKIIQKAKQIFGREFNEKLFRTQLAYFKDIDHSEKIIYMKGFRVHDKVIQKALQEFSL</sequence>
<proteinExistence type="predicted"/>
<reference evidence="1 2" key="1">
    <citation type="journal article" date="2016" name="Nat. Commun.">
        <title>Thousands of microbial genomes shed light on interconnected biogeochemical processes in an aquifer system.</title>
        <authorList>
            <person name="Anantharaman K."/>
            <person name="Brown C.T."/>
            <person name="Hug L.A."/>
            <person name="Sharon I."/>
            <person name="Castelle C.J."/>
            <person name="Probst A.J."/>
            <person name="Thomas B.C."/>
            <person name="Singh A."/>
            <person name="Wilkins M.J."/>
            <person name="Karaoz U."/>
            <person name="Brodie E.L."/>
            <person name="Williams K.H."/>
            <person name="Hubbard S.S."/>
            <person name="Banfield J.F."/>
        </authorList>
    </citation>
    <scope>NUCLEOTIDE SEQUENCE [LARGE SCALE GENOMIC DNA]</scope>
</reference>
<organism evidence="1 2">
    <name type="scientific">Candidatus Sungbacteria bacterium RIFCSPHIGHO2_02_FULL_49_20</name>
    <dbReference type="NCBI Taxonomy" id="1802272"/>
    <lineage>
        <taxon>Bacteria</taxon>
        <taxon>Candidatus Sungiibacteriota</taxon>
    </lineage>
</organism>
<evidence type="ECO:0008006" key="3">
    <source>
        <dbReference type="Google" id="ProtNLM"/>
    </source>
</evidence>
<dbReference type="EMBL" id="MHQK01000039">
    <property type="protein sequence ID" value="OHA01049.1"/>
    <property type="molecule type" value="Genomic_DNA"/>
</dbReference>
<accession>A0A1G2KRL7</accession>
<dbReference type="InterPro" id="IPR014942">
    <property type="entry name" value="AbiEii"/>
</dbReference>
<evidence type="ECO:0000313" key="1">
    <source>
        <dbReference type="EMBL" id="OHA01049.1"/>
    </source>
</evidence>
<comment type="caution">
    <text evidence="1">The sequence shown here is derived from an EMBL/GenBank/DDBJ whole genome shotgun (WGS) entry which is preliminary data.</text>
</comment>
<gene>
    <name evidence="1" type="ORF">A3C12_00655</name>
</gene>
<dbReference type="Pfam" id="PF08843">
    <property type="entry name" value="AbiEii"/>
    <property type="match status" value="1"/>
</dbReference>
<name>A0A1G2KRL7_9BACT</name>
<dbReference type="Proteomes" id="UP000178710">
    <property type="component" value="Unassembled WGS sequence"/>
</dbReference>